<dbReference type="AlphaFoldDB" id="A0A060QM02"/>
<dbReference type="Proteomes" id="UP000027583">
    <property type="component" value="Unassembled WGS sequence"/>
</dbReference>
<gene>
    <name evidence="1" type="ORF">ASAP_3136</name>
</gene>
<reference evidence="1 2" key="2">
    <citation type="journal article" date="2014" name="PLoS ONE">
        <title>Evolution of mitochondria reconstructed from the energy metabolism of living bacteria.</title>
        <authorList>
            <person name="Degli Esposti M."/>
            <person name="Chouaia B."/>
            <person name="Comandatore F."/>
            <person name="Crotti E."/>
            <person name="Sassera D."/>
            <person name="Lievens P.M."/>
            <person name="Daffonchio D."/>
            <person name="Bandi C."/>
        </authorList>
    </citation>
    <scope>NUCLEOTIDE SEQUENCE [LARGE SCALE GENOMIC DNA]</scope>
    <source>
        <strain evidence="1 2">SF2.1</strain>
    </source>
</reference>
<name>A0A060QM02_9PROT</name>
<reference evidence="1 2" key="1">
    <citation type="journal article" date="2014" name="Genome Biol. Evol.">
        <title>Acetic acid bacteria genomes reveal functional traits for adaptation to life in insect guts.</title>
        <authorList>
            <person name="Chouaia B."/>
            <person name="Gaiarsa S."/>
            <person name="Crotti E."/>
            <person name="Comandatore F."/>
            <person name="Degli Esposti M."/>
            <person name="Ricci I."/>
            <person name="Alma A."/>
            <person name="Favia G."/>
            <person name="Bandi C."/>
            <person name="Daffonchio D."/>
        </authorList>
    </citation>
    <scope>NUCLEOTIDE SEQUENCE [LARGE SCALE GENOMIC DNA]</scope>
    <source>
        <strain evidence="1 2">SF2.1</strain>
    </source>
</reference>
<protein>
    <submittedName>
        <fullName evidence="1">Uncharacterized protein</fullName>
    </submittedName>
</protein>
<accession>A0A060QM02</accession>
<organism evidence="1 2">
    <name type="scientific">Asaia bogorensis</name>
    <dbReference type="NCBI Taxonomy" id="91915"/>
    <lineage>
        <taxon>Bacteria</taxon>
        <taxon>Pseudomonadati</taxon>
        <taxon>Pseudomonadota</taxon>
        <taxon>Alphaproteobacteria</taxon>
        <taxon>Acetobacterales</taxon>
        <taxon>Acetobacteraceae</taxon>
        <taxon>Asaia</taxon>
    </lineage>
</organism>
<evidence type="ECO:0000313" key="1">
    <source>
        <dbReference type="EMBL" id="CDG41181.1"/>
    </source>
</evidence>
<comment type="caution">
    <text evidence="1">The sequence shown here is derived from an EMBL/GenBank/DDBJ whole genome shotgun (WGS) entry which is preliminary data.</text>
</comment>
<dbReference type="EMBL" id="CBLX010000027">
    <property type="protein sequence ID" value="CDG41181.1"/>
    <property type="molecule type" value="Genomic_DNA"/>
</dbReference>
<sequence length="92" mass="10298">MYTTTMASGKGFDMPHPSQMIPQSAKVHINQDILADKTEFMLEYSHTPALDTEGKRNKVSLGRANHASREILCEQKSLGGGILDFYAPFIRR</sequence>
<proteinExistence type="predicted"/>
<evidence type="ECO:0000313" key="2">
    <source>
        <dbReference type="Proteomes" id="UP000027583"/>
    </source>
</evidence>